<dbReference type="Proteomes" id="UP000664417">
    <property type="component" value="Unassembled WGS sequence"/>
</dbReference>
<organism evidence="2 3">
    <name type="scientific">Acanthopleuribacter pedis</name>
    <dbReference type="NCBI Taxonomy" id="442870"/>
    <lineage>
        <taxon>Bacteria</taxon>
        <taxon>Pseudomonadati</taxon>
        <taxon>Acidobacteriota</taxon>
        <taxon>Holophagae</taxon>
        <taxon>Acanthopleuribacterales</taxon>
        <taxon>Acanthopleuribacteraceae</taxon>
        <taxon>Acanthopleuribacter</taxon>
    </lineage>
</organism>
<proteinExistence type="predicted"/>
<feature type="signal peptide" evidence="1">
    <location>
        <begin position="1"/>
        <end position="32"/>
    </location>
</feature>
<evidence type="ECO:0000256" key="1">
    <source>
        <dbReference type="SAM" id="SignalP"/>
    </source>
</evidence>
<comment type="caution">
    <text evidence="2">The sequence shown here is derived from an EMBL/GenBank/DDBJ whole genome shotgun (WGS) entry which is preliminary data.</text>
</comment>
<reference evidence="2" key="1">
    <citation type="submission" date="2021-03" db="EMBL/GenBank/DDBJ databases">
        <authorList>
            <person name="Wang G."/>
        </authorList>
    </citation>
    <scope>NUCLEOTIDE SEQUENCE</scope>
    <source>
        <strain evidence="2">KCTC 12899</strain>
    </source>
</reference>
<keyword evidence="3" id="KW-1185">Reference proteome</keyword>
<sequence length="472" mass="53124">MISANHPAAAARMVTLLTGLFLVLLTAQPAAAVDAVSERTITLQAEILDPHATWQDLDGDGQLDLWVVDHHRRAEKNRLWAMLAGQPDRLHELRFEPFPAQIFPRWIDGRLTAAAYHHGVLWSYQRENGWQVGHDFNQTDMVRPGIGLVALGGDWLLPTGNGYLVLNNGCVRHELEAPPTVDISQKTMTLTYPVPQATADADRLTARPIALAQSGEIRTWNAVKAGTSWRTDHQHLLFPNDLKPMRHKVGDLNGDGAVDLVILAMPSKKMSLFGELSILIYLGDGEGGWERNASQQFKSKQNFWQTGPIEMDRDGLRLYYYKGILRSIFRADTYRWNEAGYIEPKPVVTRFTLPDADRSFIKLDYDLNKDGRPDLLLQDEEGVHVFFRQSGAKPFNKDQRRTLANQPSRGRVDVGVTIEAEFEERSAAGGLGSPLSITRLKPAYMGDSAGDLWLWRLQRSEQGPWLLKGYRQ</sequence>
<protein>
    <recommendedName>
        <fullName evidence="4">VCBS repeat-containing protein</fullName>
    </recommendedName>
</protein>
<dbReference type="InterPro" id="IPR028994">
    <property type="entry name" value="Integrin_alpha_N"/>
</dbReference>
<evidence type="ECO:0000313" key="3">
    <source>
        <dbReference type="Proteomes" id="UP000664417"/>
    </source>
</evidence>
<name>A0A8J7QMI2_9BACT</name>
<dbReference type="SUPFAM" id="SSF69318">
    <property type="entry name" value="Integrin alpha N-terminal domain"/>
    <property type="match status" value="1"/>
</dbReference>
<evidence type="ECO:0008006" key="4">
    <source>
        <dbReference type="Google" id="ProtNLM"/>
    </source>
</evidence>
<dbReference type="RefSeq" id="WP_207862133.1">
    <property type="nucleotide sequence ID" value="NZ_JAFREP010000032.1"/>
</dbReference>
<gene>
    <name evidence="2" type="ORF">J3U88_27045</name>
</gene>
<feature type="chain" id="PRO_5035258880" description="VCBS repeat-containing protein" evidence="1">
    <location>
        <begin position="33"/>
        <end position="472"/>
    </location>
</feature>
<accession>A0A8J7QMI2</accession>
<dbReference type="EMBL" id="JAFREP010000032">
    <property type="protein sequence ID" value="MBO1322160.1"/>
    <property type="molecule type" value="Genomic_DNA"/>
</dbReference>
<dbReference type="AlphaFoldDB" id="A0A8J7QMI2"/>
<keyword evidence="1" id="KW-0732">Signal</keyword>
<evidence type="ECO:0000313" key="2">
    <source>
        <dbReference type="EMBL" id="MBO1322160.1"/>
    </source>
</evidence>